<evidence type="ECO:0000259" key="5">
    <source>
        <dbReference type="Pfam" id="PF07992"/>
    </source>
</evidence>
<dbReference type="EC" id="1.18.1.-" evidence="7"/>
<dbReference type="EMBL" id="CP002879">
    <property type="protein sequence ID" value="AEI82671.1"/>
    <property type="molecule type" value="Genomic_DNA"/>
</dbReference>
<keyword evidence="2" id="KW-0285">Flavoprotein</keyword>
<dbReference type="GeneID" id="34311932"/>
<accession>F8GVQ1</accession>
<dbReference type="AlphaFoldDB" id="F8GVQ1"/>
<evidence type="ECO:0000256" key="1">
    <source>
        <dbReference type="ARBA" id="ARBA00001974"/>
    </source>
</evidence>
<dbReference type="InterPro" id="IPR028202">
    <property type="entry name" value="Reductase_C"/>
</dbReference>
<keyword evidence="7" id="KW-0614">Plasmid</keyword>
<dbReference type="Gene3D" id="3.50.50.60">
    <property type="entry name" value="FAD/NAD(P)-binding domain"/>
    <property type="match status" value="2"/>
</dbReference>
<dbReference type="InterPro" id="IPR036188">
    <property type="entry name" value="FAD/NAD-bd_sf"/>
</dbReference>
<dbReference type="Pfam" id="PF07992">
    <property type="entry name" value="Pyr_redox_2"/>
    <property type="match status" value="1"/>
</dbReference>
<dbReference type="PANTHER" id="PTHR43557">
    <property type="entry name" value="APOPTOSIS-INDUCING FACTOR 1"/>
    <property type="match status" value="1"/>
</dbReference>
<dbReference type="Gene3D" id="3.30.390.30">
    <property type="match status" value="1"/>
</dbReference>
<dbReference type="KEGG" id="cnc:CNE_BB1p12720"/>
<evidence type="ECO:0000259" key="6">
    <source>
        <dbReference type="Pfam" id="PF14759"/>
    </source>
</evidence>
<evidence type="ECO:0000256" key="2">
    <source>
        <dbReference type="ARBA" id="ARBA00022630"/>
    </source>
</evidence>
<dbReference type="HOGENOM" id="CLU_003291_4_0_4"/>
<dbReference type="SUPFAM" id="SSF51905">
    <property type="entry name" value="FAD/NAD(P)-binding domain"/>
    <property type="match status" value="1"/>
</dbReference>
<comment type="cofactor">
    <cofactor evidence="1">
        <name>FAD</name>
        <dbReference type="ChEBI" id="CHEBI:57692"/>
    </cofactor>
</comment>
<dbReference type="GO" id="GO:0005737">
    <property type="term" value="C:cytoplasm"/>
    <property type="evidence" value="ECO:0007669"/>
    <property type="project" value="TreeGrafter"/>
</dbReference>
<feature type="domain" description="FAD/NAD(P)-binding" evidence="5">
    <location>
        <begin position="31"/>
        <end position="327"/>
    </location>
</feature>
<dbReference type="SUPFAM" id="SSF55424">
    <property type="entry name" value="FAD/NAD-linked reductases, dimerisation (C-terminal) domain"/>
    <property type="match status" value="1"/>
</dbReference>
<reference evidence="7 8" key="1">
    <citation type="journal article" date="2011" name="J. Bacteriol.">
        <title>Complete genome sequence of the type strain Cupriavidus necator N-1.</title>
        <authorList>
            <person name="Poehlein A."/>
            <person name="Kusian B."/>
            <person name="Friedrich B."/>
            <person name="Daniel R."/>
            <person name="Bowien B."/>
        </authorList>
    </citation>
    <scope>NUCLEOTIDE SEQUENCE [LARGE SCALE GENOMIC DNA]</scope>
    <source>
        <strain evidence="8">ATCC 43291 / DSM 13513 / CCUG 52238 / LMG 8453 / N-1</strain>
        <plasmid evidence="7 8">pBB1</plasmid>
    </source>
</reference>
<evidence type="ECO:0000313" key="7">
    <source>
        <dbReference type="EMBL" id="AEI82671.1"/>
    </source>
</evidence>
<keyword evidence="3" id="KW-0274">FAD</keyword>
<dbReference type="Pfam" id="PF14759">
    <property type="entry name" value="Reductase_C"/>
    <property type="match status" value="1"/>
</dbReference>
<dbReference type="InterPro" id="IPR016156">
    <property type="entry name" value="FAD/NAD-linked_Rdtase_dimer_sf"/>
</dbReference>
<feature type="domain" description="Reductase C-terminal" evidence="6">
    <location>
        <begin position="347"/>
        <end position="428"/>
    </location>
</feature>
<dbReference type="InterPro" id="IPR023753">
    <property type="entry name" value="FAD/NAD-binding_dom"/>
</dbReference>
<dbReference type="PRINTS" id="PR00411">
    <property type="entry name" value="PNDRDTASEI"/>
</dbReference>
<dbReference type="RefSeq" id="WP_013959703.1">
    <property type="nucleotide sequence ID" value="NC_015727.1"/>
</dbReference>
<proteinExistence type="predicted"/>
<name>F8GVQ1_CUPNN</name>
<evidence type="ECO:0000313" key="8">
    <source>
        <dbReference type="Proteomes" id="UP000006798"/>
    </source>
</evidence>
<dbReference type="PANTHER" id="PTHR43557:SF2">
    <property type="entry name" value="RIESKE DOMAIN-CONTAINING PROTEIN-RELATED"/>
    <property type="match status" value="1"/>
</dbReference>
<gene>
    <name evidence="7" type="primary">thcD</name>
    <name evidence="7" type="ordered locus">CNE_BB1p12720</name>
</gene>
<organism evidence="7 8">
    <name type="scientific">Cupriavidus necator (strain ATCC 43291 / DSM 13513 / CCUG 52238 / LMG 8453 / N-1)</name>
    <name type="common">Ralstonia eutropha</name>
    <dbReference type="NCBI Taxonomy" id="1042878"/>
    <lineage>
        <taxon>Bacteria</taxon>
        <taxon>Pseudomonadati</taxon>
        <taxon>Pseudomonadota</taxon>
        <taxon>Betaproteobacteria</taxon>
        <taxon>Burkholderiales</taxon>
        <taxon>Burkholderiaceae</taxon>
        <taxon>Cupriavidus</taxon>
    </lineage>
</organism>
<keyword evidence="4 7" id="KW-0560">Oxidoreductase</keyword>
<dbReference type="PRINTS" id="PR00368">
    <property type="entry name" value="FADPNR"/>
</dbReference>
<dbReference type="GO" id="GO:0016651">
    <property type="term" value="F:oxidoreductase activity, acting on NAD(P)H"/>
    <property type="evidence" value="ECO:0007669"/>
    <property type="project" value="TreeGrafter"/>
</dbReference>
<protein>
    <submittedName>
        <fullName evidence="7">Rhodocoxin reductase ThcD</fullName>
        <ecNumber evidence="7">1.18.1.-</ecNumber>
    </submittedName>
</protein>
<evidence type="ECO:0000256" key="4">
    <source>
        <dbReference type="ARBA" id="ARBA00023002"/>
    </source>
</evidence>
<sequence>MPEQGTDIRSWEEGVLNCLQWEEYFHMSVETVVILGAGQAGAWAARTLRSEGFSGRVILIGAEAALPYERPPLSKEQLQRTPPAMQYLLSTAELGSLDIEWRRSSQCVRIDRTSRNVVLTSGEAIAYDKLVLCTGGRARLPAIPGINASCVHTLRTIEDAERLRLTLNDGARVLVMGGGWIGLEAAAAACAAGCSVTLVETGPLLCTRTGSPMLSDFLAKLHRSNGVELRFGESVVALEHSTATSSRAVYADRTIQDVDIVVVGIGLEQNDALARAAGLECDRGILVDQQCRTSDRSIFAAGDVAAIRSPSGEVLRLESWQNAQDQGIAAARALLGHDIDYQPVPVFWSQQYEVLVQIAGACVQGTNTVTRGAEGGKLIAVELTDDGRIASAICANSPRDFRHLRNFIAEGVCVDVARLADASVPITAAIASRAS</sequence>
<dbReference type="Proteomes" id="UP000006798">
    <property type="component" value="Plasmid pBB1"/>
</dbReference>
<geneLocation type="plasmid" evidence="7 8">
    <name>pBB1</name>
</geneLocation>
<evidence type="ECO:0000256" key="3">
    <source>
        <dbReference type="ARBA" id="ARBA00022827"/>
    </source>
</evidence>
<dbReference type="InterPro" id="IPR050446">
    <property type="entry name" value="FAD-oxidoreductase/Apoptosis"/>
</dbReference>